<comment type="caution">
    <text evidence="1">The sequence shown here is derived from an EMBL/GenBank/DDBJ whole genome shotgun (WGS) entry which is preliminary data.</text>
</comment>
<organism evidence="1 2">
    <name type="scientific">Dankookia rubra</name>
    <dbReference type="NCBI Taxonomy" id="1442381"/>
    <lineage>
        <taxon>Bacteria</taxon>
        <taxon>Pseudomonadati</taxon>
        <taxon>Pseudomonadota</taxon>
        <taxon>Alphaproteobacteria</taxon>
        <taxon>Acetobacterales</taxon>
        <taxon>Roseomonadaceae</taxon>
        <taxon>Dankookia</taxon>
    </lineage>
</organism>
<dbReference type="AlphaFoldDB" id="A0A4R5QIL3"/>
<sequence>MDILDGIAPIADRYDGYVLDLWGVVHDGKRPYPGVPEALGELKRRGKRVVFLTNAPRRAWFIGEMLDRMGLDRALYDGIMSSGEIAWRMLKAKDHPWFARLGPRAFHIGPDRDLSVAEDRAAELVADAAEADFLLNTGPDPDRGAHDASRYMPALEAAAKYRLPMLCVNPDRHVMVGGERLICAGALADLYKPILASDGRGTAGREGLDRSPDDLIFEVGKPDPAVYDPVLEILGITDRRRVVAIGDTPHTDLAGAQAAGLDALWALTGLAEHEHGDDPSPELLRQVALREGVDPIAAIRALRW</sequence>
<dbReference type="RefSeq" id="WP_133288700.1">
    <property type="nucleotide sequence ID" value="NZ_SMSJ01000011.1"/>
</dbReference>
<keyword evidence="1" id="KW-0378">Hydrolase</keyword>
<proteinExistence type="predicted"/>
<dbReference type="InterPro" id="IPR006356">
    <property type="entry name" value="HAD-SF_hydro_IIA_hyp3"/>
</dbReference>
<dbReference type="Pfam" id="PF13242">
    <property type="entry name" value="Hydrolase_like"/>
    <property type="match status" value="1"/>
</dbReference>
<dbReference type="InterPro" id="IPR006357">
    <property type="entry name" value="HAD-SF_hydro_IIA"/>
</dbReference>
<keyword evidence="2" id="KW-1185">Reference proteome</keyword>
<dbReference type="OrthoDB" id="9791073at2"/>
<dbReference type="Proteomes" id="UP000295096">
    <property type="component" value="Unassembled WGS sequence"/>
</dbReference>
<dbReference type="NCBIfam" id="TIGR01459">
    <property type="entry name" value="HAD-SF-IIA-hyp4"/>
    <property type="match status" value="1"/>
</dbReference>
<gene>
    <name evidence="1" type="ORF">E2C06_11230</name>
</gene>
<dbReference type="GO" id="GO:0016791">
    <property type="term" value="F:phosphatase activity"/>
    <property type="evidence" value="ECO:0007669"/>
    <property type="project" value="TreeGrafter"/>
</dbReference>
<dbReference type="InterPro" id="IPR023214">
    <property type="entry name" value="HAD_sf"/>
</dbReference>
<dbReference type="GO" id="GO:0005737">
    <property type="term" value="C:cytoplasm"/>
    <property type="evidence" value="ECO:0007669"/>
    <property type="project" value="TreeGrafter"/>
</dbReference>
<evidence type="ECO:0000313" key="1">
    <source>
        <dbReference type="EMBL" id="TDH62437.1"/>
    </source>
</evidence>
<dbReference type="InterPro" id="IPR036412">
    <property type="entry name" value="HAD-like_sf"/>
</dbReference>
<dbReference type="SUPFAM" id="SSF56784">
    <property type="entry name" value="HAD-like"/>
    <property type="match status" value="1"/>
</dbReference>
<evidence type="ECO:0000313" key="2">
    <source>
        <dbReference type="Proteomes" id="UP000295096"/>
    </source>
</evidence>
<dbReference type="PANTHER" id="PTHR19288">
    <property type="entry name" value="4-NITROPHENYLPHOSPHATASE-RELATED"/>
    <property type="match status" value="1"/>
</dbReference>
<dbReference type="PANTHER" id="PTHR19288:SF90">
    <property type="entry name" value="OS08G0542600 PROTEIN"/>
    <property type="match status" value="1"/>
</dbReference>
<dbReference type="Gene3D" id="3.40.50.1000">
    <property type="entry name" value="HAD superfamily/HAD-like"/>
    <property type="match status" value="2"/>
</dbReference>
<reference evidence="1 2" key="1">
    <citation type="journal article" date="2016" name="J. Microbiol.">
        <title>Dankookia rubra gen. nov., sp. nov., an alphaproteobacterium isolated from sediment of a shallow stream.</title>
        <authorList>
            <person name="Kim W.H."/>
            <person name="Kim D.H."/>
            <person name="Kang K."/>
            <person name="Ahn T.Y."/>
        </authorList>
    </citation>
    <scope>NUCLEOTIDE SEQUENCE [LARGE SCALE GENOMIC DNA]</scope>
    <source>
        <strain evidence="1 2">JCM30602</strain>
    </source>
</reference>
<protein>
    <submittedName>
        <fullName evidence="1">TIGR01459 family HAD-type hydrolase</fullName>
    </submittedName>
</protein>
<name>A0A4R5QIL3_9PROT</name>
<accession>A0A4R5QIL3</accession>
<dbReference type="EMBL" id="SMSJ01000011">
    <property type="protein sequence ID" value="TDH62437.1"/>
    <property type="molecule type" value="Genomic_DNA"/>
</dbReference>
<dbReference type="Pfam" id="PF13344">
    <property type="entry name" value="Hydrolase_6"/>
    <property type="match status" value="1"/>
</dbReference>